<dbReference type="Pfam" id="PF21693">
    <property type="entry name" value="SWT1_3rd"/>
    <property type="match status" value="1"/>
</dbReference>
<dbReference type="SMART" id="SM00670">
    <property type="entry name" value="PINc"/>
    <property type="match status" value="1"/>
</dbReference>
<proteinExistence type="inferred from homology"/>
<dbReference type="GO" id="GO:0004540">
    <property type="term" value="F:RNA nuclease activity"/>
    <property type="evidence" value="ECO:0007669"/>
    <property type="project" value="UniProtKB-ARBA"/>
</dbReference>
<evidence type="ECO:0000256" key="5">
    <source>
        <dbReference type="ARBA" id="ARBA00074620"/>
    </source>
</evidence>
<dbReference type="Proteomes" id="UP000002037">
    <property type="component" value="Unassembled WGS sequence"/>
</dbReference>
<evidence type="ECO:0000256" key="4">
    <source>
        <dbReference type="ARBA" id="ARBA00060839"/>
    </source>
</evidence>
<dbReference type="InterPro" id="IPR029060">
    <property type="entry name" value="PIN-like_dom_sf"/>
</dbReference>
<keyword evidence="2" id="KW-0804">Transcription</keyword>
<dbReference type="eggNOG" id="KOG4689">
    <property type="taxonomic scope" value="Eukaryota"/>
</dbReference>
<dbReference type="AlphaFoldDB" id="C5MG66"/>
<evidence type="ECO:0000256" key="3">
    <source>
        <dbReference type="ARBA" id="ARBA00023242"/>
    </source>
</evidence>
<dbReference type="PANTHER" id="PTHR16161:SF0">
    <property type="entry name" value="TRANSCRIPTIONAL PROTEIN SWT1"/>
    <property type="match status" value="1"/>
</dbReference>
<dbReference type="GeneID" id="8299215"/>
<dbReference type="SUPFAM" id="SSF88723">
    <property type="entry name" value="PIN domain-like"/>
    <property type="match status" value="1"/>
</dbReference>
<evidence type="ECO:0000256" key="1">
    <source>
        <dbReference type="ARBA" id="ARBA00004123"/>
    </source>
</evidence>
<protein>
    <recommendedName>
        <fullName evidence="5">Transcriptional protein SWT1</fullName>
    </recommendedName>
</protein>
<accession>C5MG66</accession>
<dbReference type="RefSeq" id="XP_002550761.1">
    <property type="nucleotide sequence ID" value="XM_002550715.1"/>
</dbReference>
<dbReference type="FunFam" id="3.40.50.1010:FF:000045">
    <property type="entry name" value="Transcriptional protein swt1"/>
    <property type="match status" value="1"/>
</dbReference>
<dbReference type="InterPro" id="IPR002716">
    <property type="entry name" value="PIN_dom"/>
</dbReference>
<name>C5MG66_CANTT</name>
<dbReference type="PANTHER" id="PTHR16161">
    <property type="entry name" value="TRANSCRIPTIONAL PROTEIN SWT1"/>
    <property type="match status" value="1"/>
</dbReference>
<dbReference type="InterPro" id="IPR049014">
    <property type="entry name" value="SWT1_C"/>
</dbReference>
<keyword evidence="8" id="KW-1185">Reference proteome</keyword>
<dbReference type="VEuPathDB" id="FungiDB:CTRG_05059"/>
<reference evidence="7 8" key="1">
    <citation type="journal article" date="2009" name="Nature">
        <title>Evolution of pathogenicity and sexual reproduction in eight Candida genomes.</title>
        <authorList>
            <person name="Butler G."/>
            <person name="Rasmussen M.D."/>
            <person name="Lin M.F."/>
            <person name="Santos M.A."/>
            <person name="Sakthikumar S."/>
            <person name="Munro C.A."/>
            <person name="Rheinbay E."/>
            <person name="Grabherr M."/>
            <person name="Forche A."/>
            <person name="Reedy J.L."/>
            <person name="Agrafioti I."/>
            <person name="Arnaud M.B."/>
            <person name="Bates S."/>
            <person name="Brown A.J."/>
            <person name="Brunke S."/>
            <person name="Costanzo M.C."/>
            <person name="Fitzpatrick D.A."/>
            <person name="de Groot P.W."/>
            <person name="Harris D."/>
            <person name="Hoyer L.L."/>
            <person name="Hube B."/>
            <person name="Klis F.M."/>
            <person name="Kodira C."/>
            <person name="Lennard N."/>
            <person name="Logue M.E."/>
            <person name="Martin R."/>
            <person name="Neiman A.M."/>
            <person name="Nikolaou E."/>
            <person name="Quail M.A."/>
            <person name="Quinn J."/>
            <person name="Santos M.C."/>
            <person name="Schmitzberger F.F."/>
            <person name="Sherlock G."/>
            <person name="Shah P."/>
            <person name="Silverstein K.A."/>
            <person name="Skrzypek M.S."/>
            <person name="Soll D."/>
            <person name="Staggs R."/>
            <person name="Stansfield I."/>
            <person name="Stumpf M.P."/>
            <person name="Sudbery P.E."/>
            <person name="Srikantha T."/>
            <person name="Zeng Q."/>
            <person name="Berman J."/>
            <person name="Berriman M."/>
            <person name="Heitman J."/>
            <person name="Gow N.A."/>
            <person name="Lorenz M.C."/>
            <person name="Birren B.W."/>
            <person name="Kellis M."/>
            <person name="Cuomo C.A."/>
        </authorList>
    </citation>
    <scope>NUCLEOTIDE SEQUENCE [LARGE SCALE GENOMIC DNA]</scope>
    <source>
        <strain evidence="8">ATCC MYA-3404 / T1</strain>
    </source>
</reference>
<evidence type="ECO:0000313" key="8">
    <source>
        <dbReference type="Proteomes" id="UP000002037"/>
    </source>
</evidence>
<sequence length="483" mass="55401">MSLPSKYAPEGLSAEDQSRVITVGNKRPRKPINYIHRTIDDKIQNALQNHHLNHQDQQNGHNNDDDDIEMIPFEDAEEVDVITSYVEYLRGHTAYEQQQHNDMMIDEDEFNDNNNELVEIIEGNISYLILDTNFLISHLKIVDCLKKLAPNHGLKIIIPVYVIQELDGLKNSNKINNSNNGEDGCSGESISQLAKWANQWVYNSLIDSKTIVKGQKLSQRIDKSLIKDDAILDCCLYFKKNHPNSLTIILSNDKNLCSKALMNELLTVSFRPNMSGELIAETIYNENIQRFGKIETKTKVIKNATPLRINSPIPDTPPPHPTVAPSSEWVAKTQEIDRYSSFESISIGVYNEIQMVLLSALHHCMEEEYGDDLDLIRDYDKDQIVTIDDCANLIIRFWSTVFSEYFRATPDHFLPFHQSNVRRKFSKKTPIHVNVPNSPGELHEFISFWTRVLTIIYDAVMSKLNQDALEKLISRWNNMASKI</sequence>
<evidence type="ECO:0000259" key="6">
    <source>
        <dbReference type="SMART" id="SM00670"/>
    </source>
</evidence>
<keyword evidence="3" id="KW-0539">Nucleus</keyword>
<dbReference type="CDD" id="cd18727">
    <property type="entry name" value="PIN_Swt1-like"/>
    <property type="match status" value="1"/>
</dbReference>
<dbReference type="Gene3D" id="3.40.50.1010">
    <property type="entry name" value="5'-nuclease"/>
    <property type="match status" value="1"/>
</dbReference>
<evidence type="ECO:0000256" key="2">
    <source>
        <dbReference type="ARBA" id="ARBA00023163"/>
    </source>
</evidence>
<comment type="subcellular location">
    <subcellularLocation>
        <location evidence="1">Nucleus</location>
    </subcellularLocation>
</comment>
<dbReference type="STRING" id="294747.C5MG66"/>
<dbReference type="InterPro" id="IPR052626">
    <property type="entry name" value="SWT1_Regulator"/>
</dbReference>
<gene>
    <name evidence="7" type="ORF">CTRG_05059</name>
</gene>
<dbReference type="Pfam" id="PF13638">
    <property type="entry name" value="PIN_4"/>
    <property type="match status" value="1"/>
</dbReference>
<dbReference type="GO" id="GO:0005634">
    <property type="term" value="C:nucleus"/>
    <property type="evidence" value="ECO:0007669"/>
    <property type="project" value="UniProtKB-SubCell"/>
</dbReference>
<dbReference type="EMBL" id="GG692401">
    <property type="protein sequence ID" value="EER31329.1"/>
    <property type="molecule type" value="Genomic_DNA"/>
</dbReference>
<dbReference type="KEGG" id="ctp:CTRG_05059"/>
<evidence type="ECO:0000313" key="7">
    <source>
        <dbReference type="EMBL" id="EER31329.1"/>
    </source>
</evidence>
<dbReference type="OrthoDB" id="2017974at2759"/>
<organism evidence="7 8">
    <name type="scientific">Candida tropicalis (strain ATCC MYA-3404 / T1)</name>
    <name type="common">Yeast</name>
    <dbReference type="NCBI Taxonomy" id="294747"/>
    <lineage>
        <taxon>Eukaryota</taxon>
        <taxon>Fungi</taxon>
        <taxon>Dikarya</taxon>
        <taxon>Ascomycota</taxon>
        <taxon>Saccharomycotina</taxon>
        <taxon>Pichiomycetes</taxon>
        <taxon>Debaryomycetaceae</taxon>
        <taxon>Candida/Lodderomyces clade</taxon>
        <taxon>Candida</taxon>
    </lineage>
</organism>
<dbReference type="HOGENOM" id="CLU_048317_0_0_1"/>
<comment type="similarity">
    <text evidence="4">Belongs to the SWT1 family.</text>
</comment>
<feature type="domain" description="PIN" evidence="6">
    <location>
        <begin position="126"/>
        <end position="258"/>
    </location>
</feature>